<evidence type="ECO:0000313" key="1">
    <source>
        <dbReference type="EMBL" id="MBB5433192.1"/>
    </source>
</evidence>
<name>A0A7W8QMJ3_9ACTN</name>
<dbReference type="AlphaFoldDB" id="A0A7W8QMJ3"/>
<protein>
    <submittedName>
        <fullName evidence="1">Uncharacterized protein</fullName>
    </submittedName>
</protein>
<dbReference type="EMBL" id="JACHDB010000001">
    <property type="protein sequence ID" value="MBB5433192.1"/>
    <property type="molecule type" value="Genomic_DNA"/>
</dbReference>
<sequence>MPDQHMPAEWPAGVHPPGSESFEETAATWLFDHVPADYRLHGVLRRHPVALSRLAVRHVSACLEAAREGYRTARVDLRDHIAPHALDQVMQAYLEEGRRLSALLREVEAVDEALRSQARGRRAAAADF</sequence>
<keyword evidence="2" id="KW-1185">Reference proteome</keyword>
<dbReference type="Proteomes" id="UP000572635">
    <property type="component" value="Unassembled WGS sequence"/>
</dbReference>
<comment type="caution">
    <text evidence="1">The sequence shown here is derived from an EMBL/GenBank/DDBJ whole genome shotgun (WGS) entry which is preliminary data.</text>
</comment>
<gene>
    <name evidence="1" type="ORF">HDA36_003276</name>
</gene>
<proteinExistence type="predicted"/>
<dbReference type="RefSeq" id="WP_184392720.1">
    <property type="nucleotide sequence ID" value="NZ_BAAAJD010000143.1"/>
</dbReference>
<accession>A0A7W8QMJ3</accession>
<evidence type="ECO:0000313" key="2">
    <source>
        <dbReference type="Proteomes" id="UP000572635"/>
    </source>
</evidence>
<organism evidence="1 2">
    <name type="scientific">Nocardiopsis composta</name>
    <dbReference type="NCBI Taxonomy" id="157465"/>
    <lineage>
        <taxon>Bacteria</taxon>
        <taxon>Bacillati</taxon>
        <taxon>Actinomycetota</taxon>
        <taxon>Actinomycetes</taxon>
        <taxon>Streptosporangiales</taxon>
        <taxon>Nocardiopsidaceae</taxon>
        <taxon>Nocardiopsis</taxon>
    </lineage>
</organism>
<reference evidence="1 2" key="1">
    <citation type="submission" date="2020-08" db="EMBL/GenBank/DDBJ databases">
        <title>Sequencing the genomes of 1000 actinobacteria strains.</title>
        <authorList>
            <person name="Klenk H.-P."/>
        </authorList>
    </citation>
    <scope>NUCLEOTIDE SEQUENCE [LARGE SCALE GENOMIC DNA]</scope>
    <source>
        <strain evidence="1 2">DSM 44551</strain>
    </source>
</reference>